<evidence type="ECO:0000256" key="1">
    <source>
        <dbReference type="ARBA" id="ARBA00022729"/>
    </source>
</evidence>
<evidence type="ECO:0000313" key="4">
    <source>
        <dbReference type="EMBL" id="EOA32911.1"/>
    </source>
</evidence>
<dbReference type="Pfam" id="PF05617">
    <property type="entry name" value="Prolamin_like"/>
    <property type="match status" value="1"/>
</dbReference>
<evidence type="ECO:0000256" key="2">
    <source>
        <dbReference type="SAM" id="SignalP"/>
    </source>
</evidence>
<sequence>MKTNCVFMAYLVITVVLFAYPSLASKLEDDDEKPLIDPDVDIDSAFARSPTSDEYNKEVLPRTLPRDYIEHALVCGEMMGGERCNDQVMSEILQDKPASRFCCMKMIIFGEECHTAIRDVMFRTYQFKRYASVARPRIRQVWNRCYAEVGGIE</sequence>
<dbReference type="OrthoDB" id="1084842at2759"/>
<dbReference type="EMBL" id="KB870807">
    <property type="protein sequence ID" value="EOA32911.1"/>
    <property type="molecule type" value="Genomic_DNA"/>
</dbReference>
<evidence type="ECO:0000313" key="5">
    <source>
        <dbReference type="Proteomes" id="UP000029121"/>
    </source>
</evidence>
<name>R0GBD7_9BRAS</name>
<gene>
    <name evidence="4" type="ORF">CARUB_v10016236mg</name>
</gene>
<dbReference type="Proteomes" id="UP000029121">
    <property type="component" value="Unassembled WGS sequence"/>
</dbReference>
<feature type="signal peptide" evidence="2">
    <location>
        <begin position="1"/>
        <end position="24"/>
    </location>
</feature>
<dbReference type="PANTHER" id="PTHR31207:SF40">
    <property type="entry name" value="ECA1 GAMETOGENESIS FAMILY PROTEIN (DUF784)-RELATED"/>
    <property type="match status" value="1"/>
</dbReference>
<feature type="domain" description="Prolamin-like" evidence="3">
    <location>
        <begin position="75"/>
        <end position="145"/>
    </location>
</feature>
<dbReference type="PANTHER" id="PTHR31207">
    <property type="entry name" value="ECA1 GAMETOGENESIS FAMILY PROTEIN (DUF784)-RELATED-RELATED"/>
    <property type="match status" value="1"/>
</dbReference>
<reference evidence="5" key="1">
    <citation type="journal article" date="2013" name="Nat. Genet.">
        <title>The Capsella rubella genome and the genomic consequences of rapid mating system evolution.</title>
        <authorList>
            <person name="Slotte T."/>
            <person name="Hazzouri K.M."/>
            <person name="Agren J.A."/>
            <person name="Koenig D."/>
            <person name="Maumus F."/>
            <person name="Guo Y.L."/>
            <person name="Steige K."/>
            <person name="Platts A.E."/>
            <person name="Escobar J.S."/>
            <person name="Newman L.K."/>
            <person name="Wang W."/>
            <person name="Mandakova T."/>
            <person name="Vello E."/>
            <person name="Smith L.M."/>
            <person name="Henz S.R."/>
            <person name="Steffen J."/>
            <person name="Takuno S."/>
            <person name="Brandvain Y."/>
            <person name="Coop G."/>
            <person name="Andolfatto P."/>
            <person name="Hu T.T."/>
            <person name="Blanchette M."/>
            <person name="Clark R.M."/>
            <person name="Quesneville H."/>
            <person name="Nordborg M."/>
            <person name="Gaut B.S."/>
            <person name="Lysak M.A."/>
            <person name="Jenkins J."/>
            <person name="Grimwood J."/>
            <person name="Chapman J."/>
            <person name="Prochnik S."/>
            <person name="Shu S."/>
            <person name="Rokhsar D."/>
            <person name="Schmutz J."/>
            <person name="Weigel D."/>
            <person name="Wright S.I."/>
        </authorList>
    </citation>
    <scope>NUCLEOTIDE SEQUENCE [LARGE SCALE GENOMIC DNA]</scope>
    <source>
        <strain evidence="5">cv. Monte Gargano</strain>
    </source>
</reference>
<accession>R0GBD7</accession>
<feature type="chain" id="PRO_5004350905" description="Prolamin-like domain-containing protein" evidence="2">
    <location>
        <begin position="25"/>
        <end position="153"/>
    </location>
</feature>
<keyword evidence="1 2" id="KW-0732">Signal</keyword>
<dbReference type="AlphaFoldDB" id="R0GBD7"/>
<keyword evidence="5" id="KW-1185">Reference proteome</keyword>
<protein>
    <recommendedName>
        <fullName evidence="3">Prolamin-like domain-containing protein</fullName>
    </recommendedName>
</protein>
<evidence type="ECO:0000259" key="3">
    <source>
        <dbReference type="Pfam" id="PF05617"/>
    </source>
</evidence>
<dbReference type="KEGG" id="crb:17892022"/>
<proteinExistence type="predicted"/>
<dbReference type="InterPro" id="IPR040220">
    <property type="entry name" value="DD11"/>
</dbReference>
<organism evidence="4 5">
    <name type="scientific">Capsella rubella</name>
    <dbReference type="NCBI Taxonomy" id="81985"/>
    <lineage>
        <taxon>Eukaryota</taxon>
        <taxon>Viridiplantae</taxon>
        <taxon>Streptophyta</taxon>
        <taxon>Embryophyta</taxon>
        <taxon>Tracheophyta</taxon>
        <taxon>Spermatophyta</taxon>
        <taxon>Magnoliopsida</taxon>
        <taxon>eudicotyledons</taxon>
        <taxon>Gunneridae</taxon>
        <taxon>Pentapetalae</taxon>
        <taxon>rosids</taxon>
        <taxon>malvids</taxon>
        <taxon>Brassicales</taxon>
        <taxon>Brassicaceae</taxon>
        <taxon>Camelineae</taxon>
        <taxon>Capsella</taxon>
    </lineage>
</organism>
<dbReference type="InterPro" id="IPR008502">
    <property type="entry name" value="Prolamin-like"/>
</dbReference>